<sequence>MSRLSLPKIIRILSLFAITLFITFLSQSKPSTTYAATCYSGECKSPKYACQNNTMCCTGGGCPSWVCVQNNCKFKIGNGCYGPEYCVAWGNVYWDSTCTQYWDSTCTWHNGYYHRHCPTCNVHYHAGYWTGCYKWNGCWKRDCIDKTRDRCGDVYNTGGTCGWCTGNPPDDGGGPGGGCSWGANVASGSCTQANGLEGNYYRDNPVGEPRFDGGLKMQRNDSTVDFDWGSGSPQCTPVDNDNFSVNWTGYVSIPASGTWTFYIRSNDGMMVDVETTPGNWNTIVTDWSDHSARERSGTVALNSGWYGIRVWYYDNNGNAEAKLSYSGPGLAKTIIPSANMRTCTVPTSTVQGSKVLMPGNTPAAPASGQSVFLDGGSETTSNPYSLTSTAGSHTVSVTAPGGYFVQSTLCYNRTDCHTTACVNGDASCPVAGAVSNGNSRSVNVPSEGYADLNWHYTLINSWVQALGGNIFANHLVGLRTAPTGLFNARWGIFGRGSVTGSSQENWRAQYYPERNFDLTQNTPVKAPDYDTLFKRFGGGAATYSGPTLPNADGVYLISGNKTVNGVFNQAAGASTLVFVDGNLTIDAEIRTAVNGTLAFIVSGNINFSKDFAGGGPADDFAGGVYIAEGRINTAYDKSAPDEVTRQLVVEGALISLKDTISLDRNLSLADNTTTPAEKIDLTGKYYVLLKSVLGRPKFFYREVPAGF</sequence>
<dbReference type="Proteomes" id="UP000051297">
    <property type="component" value="Unassembled WGS sequence"/>
</dbReference>
<dbReference type="PROSITE" id="PS51820">
    <property type="entry name" value="PA14"/>
    <property type="match status" value="1"/>
</dbReference>
<dbReference type="SUPFAM" id="SSF56988">
    <property type="entry name" value="Anthrax protective antigen"/>
    <property type="match status" value="1"/>
</dbReference>
<gene>
    <name evidence="2" type="ORF">XU08_C0005G0041</name>
</gene>
<evidence type="ECO:0000259" key="1">
    <source>
        <dbReference type="PROSITE" id="PS51820"/>
    </source>
</evidence>
<dbReference type="InterPro" id="IPR037524">
    <property type="entry name" value="PA14/GLEYA"/>
</dbReference>
<evidence type="ECO:0000313" key="2">
    <source>
        <dbReference type="EMBL" id="KRT67280.1"/>
    </source>
</evidence>
<comment type="caution">
    <text evidence="2">The sequence shown here is derived from an EMBL/GenBank/DDBJ whole genome shotgun (WGS) entry which is preliminary data.</text>
</comment>
<proteinExistence type="predicted"/>
<dbReference type="EMBL" id="LDXK01000005">
    <property type="protein sequence ID" value="KRT67280.1"/>
    <property type="molecule type" value="Genomic_DNA"/>
</dbReference>
<name>A0A0T5ZWW1_UNCKA</name>
<dbReference type="SMART" id="SM00758">
    <property type="entry name" value="PA14"/>
    <property type="match status" value="1"/>
</dbReference>
<dbReference type="STRING" id="1576480.XU08_C0005G0041"/>
<evidence type="ECO:0000313" key="3">
    <source>
        <dbReference type="Proteomes" id="UP000051297"/>
    </source>
</evidence>
<reference evidence="2 3" key="1">
    <citation type="submission" date="2015-05" db="EMBL/GenBank/DDBJ databases">
        <title>Critical biogeochemical functions in the subsurface are associated with bacteria from new phyla and little studied lineages.</title>
        <authorList>
            <person name="Hug L.A."/>
            <person name="Thomas B.C."/>
            <person name="Sharon I."/>
            <person name="Brown C.T."/>
            <person name="Sharma R."/>
            <person name="Hettich R.L."/>
            <person name="Wilkins M.J."/>
            <person name="Williams K.H."/>
            <person name="Singh A."/>
            <person name="Banfield J.F."/>
        </authorList>
    </citation>
    <scope>NUCLEOTIDE SEQUENCE [LARGE SCALE GENOMIC DNA]</scope>
    <source>
        <strain evidence="2">CSP1-7</strain>
    </source>
</reference>
<accession>A0A0T5ZWW1</accession>
<protein>
    <submittedName>
        <fullName evidence="2">MSHA biogenesis protein MshQ, MSHA biogenesis protein MshQ</fullName>
    </submittedName>
</protein>
<dbReference type="InterPro" id="IPR011658">
    <property type="entry name" value="PA14_dom"/>
</dbReference>
<dbReference type="AlphaFoldDB" id="A0A0T5ZWW1"/>
<dbReference type="Gene3D" id="3.90.182.10">
    <property type="entry name" value="Toxin - Anthrax Protective Antigen,domain 1"/>
    <property type="match status" value="1"/>
</dbReference>
<feature type="domain" description="PA14" evidence="1">
    <location>
        <begin position="191"/>
        <end position="339"/>
    </location>
</feature>
<dbReference type="Pfam" id="PF07691">
    <property type="entry name" value="PA14"/>
    <property type="match status" value="1"/>
</dbReference>
<organism evidence="2 3">
    <name type="scientific">candidate division WWE3 bacterium CSP1-7</name>
    <dbReference type="NCBI Taxonomy" id="1576480"/>
    <lineage>
        <taxon>Bacteria</taxon>
        <taxon>Katanobacteria</taxon>
    </lineage>
</organism>